<dbReference type="EMBL" id="CP035108">
    <property type="protein sequence ID" value="QAR33683.1"/>
    <property type="molecule type" value="Genomic_DNA"/>
</dbReference>
<sequence>MLKSKVLIFFIFVTFILVGCGYREATVQSRDIGYLKFYKSAFATYKITVNERYTFELEHCTIKRNEAELAENECIDSNSNTVYEVQSGKVELKVYTKDNLLIMSKEIYLGSNSTYEVKLP</sequence>
<dbReference type="Proteomes" id="UP000287502">
    <property type="component" value="Chromosome"/>
</dbReference>
<accession>A0A410JZY3</accession>
<protein>
    <recommendedName>
        <fullName evidence="3">Lipoprotein</fullName>
    </recommendedName>
</protein>
<evidence type="ECO:0000313" key="1">
    <source>
        <dbReference type="EMBL" id="QAR33683.1"/>
    </source>
</evidence>
<gene>
    <name evidence="1" type="ORF">EP073_09790</name>
</gene>
<dbReference type="AlphaFoldDB" id="A0A410JZY3"/>
<name>A0A410JZY3_9BACT</name>
<keyword evidence="2" id="KW-1185">Reference proteome</keyword>
<dbReference type="RefSeq" id="WP_128466969.1">
    <property type="nucleotide sequence ID" value="NZ_CP035108.1"/>
</dbReference>
<evidence type="ECO:0000313" key="2">
    <source>
        <dbReference type="Proteomes" id="UP000287502"/>
    </source>
</evidence>
<evidence type="ECO:0008006" key="3">
    <source>
        <dbReference type="Google" id="ProtNLM"/>
    </source>
</evidence>
<reference evidence="1 2" key="1">
    <citation type="submission" date="2019-01" db="EMBL/GenBank/DDBJ databases">
        <title>Geovibrio thiophilus DSM 11263, complete genome.</title>
        <authorList>
            <person name="Spring S."/>
            <person name="Bunk B."/>
            <person name="Sproer C."/>
        </authorList>
    </citation>
    <scope>NUCLEOTIDE SEQUENCE [LARGE SCALE GENOMIC DNA]</scope>
    <source>
        <strain evidence="1 2">DSM 11263</strain>
    </source>
</reference>
<dbReference type="OrthoDB" id="9882478at2"/>
<dbReference type="PROSITE" id="PS51257">
    <property type="entry name" value="PROKAR_LIPOPROTEIN"/>
    <property type="match status" value="1"/>
</dbReference>
<organism evidence="1 2">
    <name type="scientific">Geovibrio thiophilus</name>
    <dbReference type="NCBI Taxonomy" id="139438"/>
    <lineage>
        <taxon>Bacteria</taxon>
        <taxon>Pseudomonadati</taxon>
        <taxon>Deferribacterota</taxon>
        <taxon>Deferribacteres</taxon>
        <taxon>Deferribacterales</taxon>
        <taxon>Geovibrionaceae</taxon>
        <taxon>Geovibrio</taxon>
    </lineage>
</organism>
<proteinExistence type="predicted"/>
<dbReference type="KEGG" id="gtl:EP073_09790"/>